<dbReference type="EMBL" id="CP000613">
    <property type="protein sequence ID" value="ACJ00306.1"/>
    <property type="molecule type" value="Genomic_DNA"/>
</dbReference>
<dbReference type="GO" id="GO:0071555">
    <property type="term" value="P:cell wall organization"/>
    <property type="evidence" value="ECO:0007669"/>
    <property type="project" value="UniProtKB-UniRule"/>
</dbReference>
<dbReference type="HOGENOM" id="CLU_105370_0_0_5"/>
<dbReference type="PANTHER" id="PTHR38589:SF1">
    <property type="entry name" value="BLR0621 PROTEIN"/>
    <property type="match status" value="1"/>
</dbReference>
<reference evidence="3 4" key="1">
    <citation type="journal article" date="2010" name="BMC Genomics">
        <title>Metabolic flexibility revealed in the genome of the cyst-forming alpha-1 proteobacterium Rhodospirillum centenum.</title>
        <authorList>
            <person name="Lu Y.K."/>
            <person name="Marden J."/>
            <person name="Han M."/>
            <person name="Swingley W.D."/>
            <person name="Mastrian S.D."/>
            <person name="Chowdhury S.R."/>
            <person name="Hao J."/>
            <person name="Helmy T."/>
            <person name="Kim S."/>
            <person name="Kurdoglu A.A."/>
            <person name="Matthies H.J."/>
            <person name="Rollo D."/>
            <person name="Stothard P."/>
            <person name="Blankenship R.E."/>
            <person name="Bauer C.E."/>
            <person name="Touchman J.W."/>
        </authorList>
    </citation>
    <scope>NUCLEOTIDE SEQUENCE [LARGE SCALE GENOMIC DNA]</scope>
    <source>
        <strain evidence="4">ATCC 51521 / SW</strain>
    </source>
</reference>
<evidence type="ECO:0000259" key="2">
    <source>
        <dbReference type="PROSITE" id="PS52029"/>
    </source>
</evidence>
<feature type="domain" description="L,D-TPase catalytic" evidence="2">
    <location>
        <begin position="1"/>
        <end position="168"/>
    </location>
</feature>
<name>B6IVI2_RHOCS</name>
<dbReference type="RefSeq" id="WP_012568086.1">
    <property type="nucleotide sequence ID" value="NC_011420.2"/>
</dbReference>
<dbReference type="GO" id="GO:0009252">
    <property type="term" value="P:peptidoglycan biosynthetic process"/>
    <property type="evidence" value="ECO:0007669"/>
    <property type="project" value="UniProtKB-KW"/>
</dbReference>
<keyword evidence="1" id="KW-0961">Cell wall biogenesis/degradation</keyword>
<keyword evidence="1" id="KW-0573">Peptidoglycan synthesis</keyword>
<dbReference type="eggNOG" id="COG3786">
    <property type="taxonomic scope" value="Bacteria"/>
</dbReference>
<dbReference type="AlphaFoldDB" id="B6IVI2"/>
<feature type="active site" description="Proton donor/acceptor" evidence="1">
    <location>
        <position position="132"/>
    </location>
</feature>
<comment type="pathway">
    <text evidence="1">Cell wall biogenesis; peptidoglycan biosynthesis.</text>
</comment>
<dbReference type="GO" id="GO:0016740">
    <property type="term" value="F:transferase activity"/>
    <property type="evidence" value="ECO:0007669"/>
    <property type="project" value="InterPro"/>
</dbReference>
<dbReference type="PANTHER" id="PTHR38589">
    <property type="entry name" value="BLR0621 PROTEIN"/>
    <property type="match status" value="1"/>
</dbReference>
<dbReference type="GO" id="GO:0008360">
    <property type="term" value="P:regulation of cell shape"/>
    <property type="evidence" value="ECO:0007669"/>
    <property type="project" value="UniProtKB-UniRule"/>
</dbReference>
<dbReference type="Proteomes" id="UP000001591">
    <property type="component" value="Chromosome"/>
</dbReference>
<dbReference type="KEGG" id="rce:RC1_2938"/>
<sequence length="170" mass="18080">MDLIVDPLPDGTHRLRWPGGSARCAIGRGGIRPDKREGDGATPVGAFPLRRLLYRPDRLAPPATELPGAAIAPDDGWCDDPAHPDYNRPVRLPFAAGHEVLWREDGVYDLIVVPGHNDDPPVPGLGSAVFLHVAKPDYEPTAGCVALARGDLLALLALCRPGDRLVVPGG</sequence>
<dbReference type="Pfam" id="PF03734">
    <property type="entry name" value="YkuD"/>
    <property type="match status" value="1"/>
</dbReference>
<proteinExistence type="predicted"/>
<dbReference type="OrthoDB" id="9804204at2"/>
<protein>
    <recommendedName>
        <fullName evidence="2">L,D-TPase catalytic domain-containing protein</fullName>
    </recommendedName>
</protein>
<evidence type="ECO:0000313" key="4">
    <source>
        <dbReference type="Proteomes" id="UP000001591"/>
    </source>
</evidence>
<gene>
    <name evidence="3" type="ordered locus">RC1_2938</name>
</gene>
<dbReference type="InterPro" id="IPR005490">
    <property type="entry name" value="LD_TPept_cat_dom"/>
</dbReference>
<organism evidence="3 4">
    <name type="scientific">Rhodospirillum centenum (strain ATCC 51521 / SW)</name>
    <dbReference type="NCBI Taxonomy" id="414684"/>
    <lineage>
        <taxon>Bacteria</taxon>
        <taxon>Pseudomonadati</taxon>
        <taxon>Pseudomonadota</taxon>
        <taxon>Alphaproteobacteria</taxon>
        <taxon>Rhodospirillales</taxon>
        <taxon>Rhodospirillaceae</taxon>
        <taxon>Rhodospirillum</taxon>
    </lineage>
</organism>
<evidence type="ECO:0000256" key="1">
    <source>
        <dbReference type="PROSITE-ProRule" id="PRU01373"/>
    </source>
</evidence>
<accession>B6IVI2</accession>
<evidence type="ECO:0000313" key="3">
    <source>
        <dbReference type="EMBL" id="ACJ00306.1"/>
    </source>
</evidence>
<feature type="active site" description="Nucleophile" evidence="1">
    <location>
        <position position="144"/>
    </location>
</feature>
<dbReference type="STRING" id="414684.RC1_2938"/>
<dbReference type="PROSITE" id="PS52029">
    <property type="entry name" value="LD_TPASE"/>
    <property type="match status" value="1"/>
</dbReference>
<keyword evidence="4" id="KW-1185">Reference proteome</keyword>
<keyword evidence="1" id="KW-0133">Cell shape</keyword>